<keyword evidence="2 8" id="KW-0963">Cytoplasm</keyword>
<evidence type="ECO:0000256" key="3">
    <source>
        <dbReference type="ARBA" id="ARBA00022679"/>
    </source>
</evidence>
<keyword evidence="3 8" id="KW-0808">Transferase</keyword>
<evidence type="ECO:0000256" key="5">
    <source>
        <dbReference type="ARBA" id="ARBA00022777"/>
    </source>
</evidence>
<evidence type="ECO:0000256" key="7">
    <source>
        <dbReference type="ARBA" id="ARBA00022993"/>
    </source>
</evidence>
<accession>A0A1Q6R2K4</accession>
<evidence type="ECO:0000256" key="8">
    <source>
        <dbReference type="HAMAP-Rule" id="MF_00376"/>
    </source>
</evidence>
<evidence type="ECO:0000256" key="2">
    <source>
        <dbReference type="ARBA" id="ARBA00022490"/>
    </source>
</evidence>
<organism evidence="10 11">
    <name type="scientific">Phascolarctobacterium succinatutens</name>
    <dbReference type="NCBI Taxonomy" id="626940"/>
    <lineage>
        <taxon>Bacteria</taxon>
        <taxon>Bacillati</taxon>
        <taxon>Bacillota</taxon>
        <taxon>Negativicutes</taxon>
        <taxon>Acidaminococcales</taxon>
        <taxon>Acidaminococcaceae</taxon>
        <taxon>Phascolarctobacterium</taxon>
    </lineage>
</organism>
<dbReference type="SUPFAM" id="SSF52540">
    <property type="entry name" value="P-loop containing nucleoside triphosphate hydrolases"/>
    <property type="match status" value="1"/>
</dbReference>
<comment type="similarity">
    <text evidence="1 8">Belongs to the CoaE family.</text>
</comment>
<dbReference type="PANTHER" id="PTHR10695">
    <property type="entry name" value="DEPHOSPHO-COA KINASE-RELATED"/>
    <property type="match status" value="1"/>
</dbReference>
<comment type="catalytic activity">
    <reaction evidence="8">
        <text>3'-dephospho-CoA + ATP = ADP + CoA + H(+)</text>
        <dbReference type="Rhea" id="RHEA:18245"/>
        <dbReference type="ChEBI" id="CHEBI:15378"/>
        <dbReference type="ChEBI" id="CHEBI:30616"/>
        <dbReference type="ChEBI" id="CHEBI:57287"/>
        <dbReference type="ChEBI" id="CHEBI:57328"/>
        <dbReference type="ChEBI" id="CHEBI:456216"/>
        <dbReference type="EC" id="2.7.1.24"/>
    </reaction>
</comment>
<dbReference type="FunFam" id="3.40.50.300:FF:000991">
    <property type="entry name" value="Dephospho-CoA kinase"/>
    <property type="match status" value="1"/>
</dbReference>
<dbReference type="GO" id="GO:0004140">
    <property type="term" value="F:dephospho-CoA kinase activity"/>
    <property type="evidence" value="ECO:0007669"/>
    <property type="project" value="UniProtKB-UniRule"/>
</dbReference>
<dbReference type="GO" id="GO:0005737">
    <property type="term" value="C:cytoplasm"/>
    <property type="evidence" value="ECO:0007669"/>
    <property type="project" value="UniProtKB-SubCell"/>
</dbReference>
<comment type="subcellular location">
    <subcellularLocation>
        <location evidence="8">Cytoplasm</location>
    </subcellularLocation>
</comment>
<comment type="caution">
    <text evidence="10">The sequence shown here is derived from an EMBL/GenBank/DDBJ whole genome shotgun (WGS) entry which is preliminary data.</text>
</comment>
<sequence>MMITIGLTGGIASGKSTVSAELRSLGMPVFDADAEARLAVAAGSEGLAQVIAVLGKEYLSEEGTLDRAKVAERIFHDKEALKAVEAIIHKIVWQQAESFLAASSKQGHKAAVLDVPLLIECGWHKNVDSVWLVSVSRQQQVERAMLRSGMTADEVNARIEAQMSLAEKKKYADVVLDNSGSQAETMQAVHSQLELLLGGVSEG</sequence>
<dbReference type="STRING" id="626940.BHW43_09210"/>
<dbReference type="Gene3D" id="3.40.50.300">
    <property type="entry name" value="P-loop containing nucleotide triphosphate hydrolases"/>
    <property type="match status" value="1"/>
</dbReference>
<keyword evidence="5 8" id="KW-0418">Kinase</keyword>
<evidence type="ECO:0000256" key="9">
    <source>
        <dbReference type="NCBIfam" id="TIGR00152"/>
    </source>
</evidence>
<dbReference type="EMBL" id="MNTG01000043">
    <property type="protein sequence ID" value="OLA36605.1"/>
    <property type="molecule type" value="Genomic_DNA"/>
</dbReference>
<comment type="pathway">
    <text evidence="8">Cofactor biosynthesis; coenzyme A biosynthesis; CoA from (R)-pantothenate: step 5/5.</text>
</comment>
<dbReference type="EC" id="2.7.1.24" evidence="8 9"/>
<name>A0A1Q6R2K4_9FIRM</name>
<dbReference type="AlphaFoldDB" id="A0A1Q6R2K4"/>
<gene>
    <name evidence="8" type="primary">coaE</name>
    <name evidence="10" type="ORF">BHW43_09210</name>
</gene>
<reference evidence="10 11" key="1">
    <citation type="journal article" date="2016" name="Nat. Biotechnol.">
        <title>Measurement of bacterial replication rates in microbial communities.</title>
        <authorList>
            <person name="Brown C.T."/>
            <person name="Olm M.R."/>
            <person name="Thomas B.C."/>
            <person name="Banfield J.F."/>
        </authorList>
    </citation>
    <scope>NUCLEOTIDE SEQUENCE [LARGE SCALE GENOMIC DNA]</scope>
    <source>
        <strain evidence="10">46_33</strain>
    </source>
</reference>
<dbReference type="Proteomes" id="UP000186777">
    <property type="component" value="Unassembled WGS sequence"/>
</dbReference>
<evidence type="ECO:0000256" key="4">
    <source>
        <dbReference type="ARBA" id="ARBA00022741"/>
    </source>
</evidence>
<dbReference type="Pfam" id="PF01121">
    <property type="entry name" value="CoaE"/>
    <property type="match status" value="1"/>
</dbReference>
<dbReference type="PANTHER" id="PTHR10695:SF46">
    <property type="entry name" value="BIFUNCTIONAL COENZYME A SYNTHASE-RELATED"/>
    <property type="match status" value="1"/>
</dbReference>
<evidence type="ECO:0000256" key="6">
    <source>
        <dbReference type="ARBA" id="ARBA00022840"/>
    </source>
</evidence>
<protein>
    <recommendedName>
        <fullName evidence="8 9">Dephospho-CoA kinase</fullName>
        <ecNumber evidence="8 9">2.7.1.24</ecNumber>
    </recommendedName>
    <alternativeName>
        <fullName evidence="8">Dephosphocoenzyme A kinase</fullName>
    </alternativeName>
</protein>
<dbReference type="NCBIfam" id="TIGR00152">
    <property type="entry name" value="dephospho-CoA kinase"/>
    <property type="match status" value="1"/>
</dbReference>
<dbReference type="PROSITE" id="PS51219">
    <property type="entry name" value="DPCK"/>
    <property type="match status" value="1"/>
</dbReference>
<dbReference type="GO" id="GO:0015937">
    <property type="term" value="P:coenzyme A biosynthetic process"/>
    <property type="evidence" value="ECO:0007669"/>
    <property type="project" value="UniProtKB-UniRule"/>
</dbReference>
<proteinExistence type="inferred from homology"/>
<dbReference type="HAMAP" id="MF_00376">
    <property type="entry name" value="Dephospho_CoA_kinase"/>
    <property type="match status" value="1"/>
</dbReference>
<dbReference type="InterPro" id="IPR001977">
    <property type="entry name" value="Depp_CoAkinase"/>
</dbReference>
<keyword evidence="6 8" id="KW-0067">ATP-binding</keyword>
<evidence type="ECO:0000256" key="1">
    <source>
        <dbReference type="ARBA" id="ARBA00009018"/>
    </source>
</evidence>
<comment type="function">
    <text evidence="8">Catalyzes the phosphorylation of the 3'-hydroxyl group of dephosphocoenzyme A to form coenzyme A.</text>
</comment>
<dbReference type="UniPathway" id="UPA00241">
    <property type="reaction ID" value="UER00356"/>
</dbReference>
<evidence type="ECO:0000313" key="10">
    <source>
        <dbReference type="EMBL" id="OLA36605.1"/>
    </source>
</evidence>
<dbReference type="GO" id="GO:0005524">
    <property type="term" value="F:ATP binding"/>
    <property type="evidence" value="ECO:0007669"/>
    <property type="project" value="UniProtKB-UniRule"/>
</dbReference>
<dbReference type="CDD" id="cd02022">
    <property type="entry name" value="DPCK"/>
    <property type="match status" value="1"/>
</dbReference>
<keyword evidence="4 8" id="KW-0547">Nucleotide-binding</keyword>
<keyword evidence="7 8" id="KW-0173">Coenzyme A biosynthesis</keyword>
<dbReference type="InterPro" id="IPR027417">
    <property type="entry name" value="P-loop_NTPase"/>
</dbReference>
<evidence type="ECO:0000313" key="11">
    <source>
        <dbReference type="Proteomes" id="UP000186777"/>
    </source>
</evidence>
<feature type="binding site" evidence="8">
    <location>
        <begin position="12"/>
        <end position="17"/>
    </location>
    <ligand>
        <name>ATP</name>
        <dbReference type="ChEBI" id="CHEBI:30616"/>
    </ligand>
</feature>